<dbReference type="EMBL" id="SNRW01025603">
    <property type="protein sequence ID" value="KAA6361399.1"/>
    <property type="molecule type" value="Genomic_DNA"/>
</dbReference>
<reference evidence="2 3" key="1">
    <citation type="submission" date="2019-03" db="EMBL/GenBank/DDBJ databases">
        <title>Single cell metagenomics reveals metabolic interactions within the superorganism composed of flagellate Streblomastix strix and complex community of Bacteroidetes bacteria on its surface.</title>
        <authorList>
            <person name="Treitli S.C."/>
            <person name="Kolisko M."/>
            <person name="Husnik F."/>
            <person name="Keeling P."/>
            <person name="Hampl V."/>
        </authorList>
    </citation>
    <scope>NUCLEOTIDE SEQUENCE [LARGE SCALE GENOMIC DNA]</scope>
    <source>
        <strain evidence="2">ST1C</strain>
    </source>
</reference>
<dbReference type="AlphaFoldDB" id="A0A5J4TU16"/>
<comment type="caution">
    <text evidence="2">The sequence shown here is derived from an EMBL/GenBank/DDBJ whole genome shotgun (WGS) entry which is preliminary data.</text>
</comment>
<name>A0A5J4TU16_9EUKA</name>
<accession>A0A5J4TU16</accession>
<organism evidence="2 3">
    <name type="scientific">Streblomastix strix</name>
    <dbReference type="NCBI Taxonomy" id="222440"/>
    <lineage>
        <taxon>Eukaryota</taxon>
        <taxon>Metamonada</taxon>
        <taxon>Preaxostyla</taxon>
        <taxon>Oxymonadida</taxon>
        <taxon>Streblomastigidae</taxon>
        <taxon>Streblomastix</taxon>
    </lineage>
</organism>
<evidence type="ECO:0000313" key="2">
    <source>
        <dbReference type="EMBL" id="KAA6361399.1"/>
    </source>
</evidence>
<sequence length="289" mass="33568">MSYRLSEESNDFLQIIVRRHIEMMMNRLSQLCIQRKGLDGIPDRFARDYSELSNLANDFPNEFFQTSDNTHNYDIGTITPIEEKLPNSIFISVLRGLEAVQDTQIEQKEKDIQLDEHKEKKKKETNNLSIIQQQTQTNETILKQLNSTNIKNNQYGQTDISNIHKNISSESQRESIQVSIDDILALFMNNERLKRSKILQLALLQNRQKIQIDRLQVGEWGGEVERVRELYREHERQREDSYDAAVAEARSTLIKSSFKPLSVSHIAISSFGEMFPEPDAVTALRQQNQ</sequence>
<proteinExistence type="predicted"/>
<protein>
    <submittedName>
        <fullName evidence="2">Uncharacterized protein</fullName>
    </submittedName>
</protein>
<keyword evidence="1" id="KW-0175">Coiled coil</keyword>
<dbReference type="Proteomes" id="UP000324800">
    <property type="component" value="Unassembled WGS sequence"/>
</dbReference>
<evidence type="ECO:0000313" key="3">
    <source>
        <dbReference type="Proteomes" id="UP000324800"/>
    </source>
</evidence>
<gene>
    <name evidence="2" type="ORF">EZS28_043074</name>
</gene>
<feature type="coiled-coil region" evidence="1">
    <location>
        <begin position="100"/>
        <end position="134"/>
    </location>
</feature>
<evidence type="ECO:0000256" key="1">
    <source>
        <dbReference type="SAM" id="Coils"/>
    </source>
</evidence>